<feature type="repeat" description="TPR" evidence="1">
    <location>
        <begin position="73"/>
        <end position="106"/>
    </location>
</feature>
<dbReference type="SMART" id="SM00028">
    <property type="entry name" value="TPR"/>
    <property type="match status" value="2"/>
</dbReference>
<evidence type="ECO:0000256" key="2">
    <source>
        <dbReference type="SAM" id="SignalP"/>
    </source>
</evidence>
<dbReference type="Pfam" id="PF14559">
    <property type="entry name" value="TPR_19"/>
    <property type="match status" value="1"/>
</dbReference>
<dbReference type="RefSeq" id="WP_183934065.1">
    <property type="nucleotide sequence ID" value="NZ_JACICF010000002.1"/>
</dbReference>
<dbReference type="SUPFAM" id="SSF48452">
    <property type="entry name" value="TPR-like"/>
    <property type="match status" value="1"/>
</dbReference>
<feature type="signal peptide" evidence="2">
    <location>
        <begin position="1"/>
        <end position="19"/>
    </location>
</feature>
<keyword evidence="1" id="KW-0802">TPR repeat</keyword>
<keyword evidence="4" id="KW-1185">Reference proteome</keyword>
<protein>
    <submittedName>
        <fullName evidence="3">Tetratricopeptide (TPR) repeat protein</fullName>
    </submittedName>
</protein>
<dbReference type="PROSITE" id="PS51257">
    <property type="entry name" value="PROKAR_LIPOPROTEIN"/>
    <property type="match status" value="1"/>
</dbReference>
<dbReference type="PROSITE" id="PS50005">
    <property type="entry name" value="TPR"/>
    <property type="match status" value="1"/>
</dbReference>
<evidence type="ECO:0000256" key="1">
    <source>
        <dbReference type="PROSITE-ProRule" id="PRU00339"/>
    </source>
</evidence>
<feature type="chain" id="PRO_5032433895" evidence="2">
    <location>
        <begin position="20"/>
        <end position="447"/>
    </location>
</feature>
<keyword evidence="2" id="KW-0732">Signal</keyword>
<dbReference type="InterPro" id="IPR019734">
    <property type="entry name" value="TPR_rpt"/>
</dbReference>
<evidence type="ECO:0000313" key="4">
    <source>
        <dbReference type="Proteomes" id="UP000578569"/>
    </source>
</evidence>
<dbReference type="AlphaFoldDB" id="A0A839Z4W7"/>
<dbReference type="InterPro" id="IPR011990">
    <property type="entry name" value="TPR-like_helical_dom_sf"/>
</dbReference>
<gene>
    <name evidence="3" type="ORF">FHS50_001747</name>
</gene>
<name>A0A839Z4W7_9SPHN</name>
<dbReference type="EMBL" id="JACICF010000002">
    <property type="protein sequence ID" value="MBB3764685.1"/>
    <property type="molecule type" value="Genomic_DNA"/>
</dbReference>
<comment type="caution">
    <text evidence="3">The sequence shown here is derived from an EMBL/GenBank/DDBJ whole genome shotgun (WGS) entry which is preliminary data.</text>
</comment>
<evidence type="ECO:0000313" key="3">
    <source>
        <dbReference type="EMBL" id="MBB3764685.1"/>
    </source>
</evidence>
<proteinExistence type="predicted"/>
<sequence length="447" mass="46943">MDKKIAGAMALIAALAACASPMVEVREIRSPLKAGNLPGHERIAEGNGQMRLGNVGLAIESYRKALRSEPDNPAAHAALANAYDHMGRFDLSSRYYQQALALAPERPELYEALAVSLARQGKAIEAARVKAEALARAEALRLRNRASIEMADATEAIEAPPAAPSVTVTLDAPGPKAEARIEPAAPAIAPFAASRAAVATPAAPGRIAAAPIAPRDPLIVGEAPVARLAAAPQRMAAGPVAASNPLIVGEAPVTSLAAAPAQLASAMPVIPNADLAAPQAPPAPAIALPRPEPVPVELARHHEGPRIERMNSGEVALVTAPEPMWKAPTPTPRWKAEVSRPRPDSVTVQYTRLDREPAPVLLVNATGAGAVGVNAQAYLVTRGYRSAELDVAPHLRERTILLYPKGRREDAEALVAELGMKIAYQVGPVERLTLHLGRDAMFRGRHG</sequence>
<reference evidence="3 4" key="1">
    <citation type="submission" date="2020-08" db="EMBL/GenBank/DDBJ databases">
        <title>Genomic Encyclopedia of Type Strains, Phase IV (KMG-IV): sequencing the most valuable type-strain genomes for metagenomic binning, comparative biology and taxonomic classification.</title>
        <authorList>
            <person name="Goeker M."/>
        </authorList>
    </citation>
    <scope>NUCLEOTIDE SEQUENCE [LARGE SCALE GENOMIC DNA]</scope>
    <source>
        <strain evidence="3 4">DSM 24194</strain>
    </source>
</reference>
<dbReference type="Proteomes" id="UP000578569">
    <property type="component" value="Unassembled WGS sequence"/>
</dbReference>
<accession>A0A839Z4W7</accession>
<dbReference type="Gene3D" id="1.25.40.10">
    <property type="entry name" value="Tetratricopeptide repeat domain"/>
    <property type="match status" value="1"/>
</dbReference>
<organism evidence="3 4">
    <name type="scientific">Sphingomicrobium lutaoense</name>
    <dbReference type="NCBI Taxonomy" id="515949"/>
    <lineage>
        <taxon>Bacteria</taxon>
        <taxon>Pseudomonadati</taxon>
        <taxon>Pseudomonadota</taxon>
        <taxon>Alphaproteobacteria</taxon>
        <taxon>Sphingomonadales</taxon>
        <taxon>Sphingomonadaceae</taxon>
        <taxon>Sphingomicrobium</taxon>
    </lineage>
</organism>